<name>A0A9Q0MTZ7_9DIPT</name>
<reference evidence="1" key="1">
    <citation type="submission" date="2022-07" db="EMBL/GenBank/DDBJ databases">
        <authorList>
            <person name="Trinca V."/>
            <person name="Uliana J.V.C."/>
            <person name="Torres T.T."/>
            <person name="Ward R.J."/>
            <person name="Monesi N."/>
        </authorList>
    </citation>
    <scope>NUCLEOTIDE SEQUENCE</scope>
    <source>
        <strain evidence="1">HSMRA1968</strain>
        <tissue evidence="1">Whole embryos</tissue>
    </source>
</reference>
<evidence type="ECO:0000313" key="2">
    <source>
        <dbReference type="Proteomes" id="UP001151699"/>
    </source>
</evidence>
<organism evidence="1 2">
    <name type="scientific">Pseudolycoriella hygida</name>
    <dbReference type="NCBI Taxonomy" id="35572"/>
    <lineage>
        <taxon>Eukaryota</taxon>
        <taxon>Metazoa</taxon>
        <taxon>Ecdysozoa</taxon>
        <taxon>Arthropoda</taxon>
        <taxon>Hexapoda</taxon>
        <taxon>Insecta</taxon>
        <taxon>Pterygota</taxon>
        <taxon>Neoptera</taxon>
        <taxon>Endopterygota</taxon>
        <taxon>Diptera</taxon>
        <taxon>Nematocera</taxon>
        <taxon>Sciaroidea</taxon>
        <taxon>Sciaridae</taxon>
        <taxon>Pseudolycoriella</taxon>
    </lineage>
</organism>
<evidence type="ECO:0000313" key="1">
    <source>
        <dbReference type="EMBL" id="KAJ6637913.1"/>
    </source>
</evidence>
<gene>
    <name evidence="1" type="ORF">Bhyg_10644</name>
</gene>
<dbReference type="Proteomes" id="UP001151699">
    <property type="component" value="Chromosome X"/>
</dbReference>
<dbReference type="Gene3D" id="2.60.120.200">
    <property type="match status" value="1"/>
</dbReference>
<dbReference type="OrthoDB" id="7759870at2759"/>
<dbReference type="EMBL" id="WJQU01000003">
    <property type="protein sequence ID" value="KAJ6637913.1"/>
    <property type="molecule type" value="Genomic_DNA"/>
</dbReference>
<keyword evidence="2" id="KW-1185">Reference proteome</keyword>
<accession>A0A9Q0MTZ7</accession>
<dbReference type="InterPro" id="IPR036291">
    <property type="entry name" value="NAD(P)-bd_dom_sf"/>
</dbReference>
<dbReference type="AlphaFoldDB" id="A0A9Q0MTZ7"/>
<protein>
    <submittedName>
        <fullName evidence="1">Uncharacterized protein</fullName>
    </submittedName>
</protein>
<dbReference type="SUPFAM" id="SSF51735">
    <property type="entry name" value="NAD(P)-binding Rossmann-fold domains"/>
    <property type="match status" value="1"/>
</dbReference>
<comment type="caution">
    <text evidence="1">The sequence shown here is derived from an EMBL/GenBank/DDBJ whole genome shotgun (WGS) entry which is preliminary data.</text>
</comment>
<proteinExistence type="predicted"/>
<sequence>MITNGNSKLSQEIARQMISDHQCKVILVFEPNVQLPSKKSDSKNNLIFETIYQCNFLDHNEVKKLRNEIYQNDGTIDILIENGRVPTASKDPLSIFAFSPDRFIEETSNKITSTLNLLINFVPALKHSTRPGHFVTIQSDASGARPFLETSPEIKELVRSLNVEADNEKPRAPNELCLSTVVYNDNKSDSKLFKKFELNLHEMAGTIIRGIQSEKQVVVTYLLADGDSPGTYSLLNRVLGGTAYEVPDCVHPIQHITQQTDAELGQPVFVFHSHVDLDNDRCRVFDRVRTEIKTHAPSPDHLKGFYGETVSYAWDFKLDALFQPATSFTHLFQVKAVGGEDSQPFITITPRLTSVGTRLLQLIHSGFNSAQSTIWQDQLANYLGFWIHVEVEYTCATAGRFHINMTRKDNGQTLMSFTNNNIEMWRTGNTFQRPKWGIYRSLNNRVSLRDERVFFNNFCLAKEPYRCVKNN</sequence>
<dbReference type="Gene3D" id="3.40.50.720">
    <property type="entry name" value="NAD(P)-binding Rossmann-like Domain"/>
    <property type="match status" value="1"/>
</dbReference>